<accession>A0A804LMJ1</accession>
<dbReference type="EnsemblPlants" id="Zm00001eb021700_T001">
    <property type="protein sequence ID" value="Zm00001eb021700_P001"/>
    <property type="gene ID" value="Zm00001eb021700"/>
</dbReference>
<sequence length="146" mass="16100">MYCTAMSAVGNGTTSFASTVPTNRSAHAANSGVLLALMISRSKTLRTASNQNKKEPSTSARCRRSRWSRHRRRRCRRSTWRRSLPCARWRRASPSPSPPSPPPPGPSPCRTTLETTASKAPPIRSVPDYQARKRACVQVHNTLSSA</sequence>
<feature type="compositionally biased region" description="Basic residues" evidence="1">
    <location>
        <begin position="61"/>
        <end position="80"/>
    </location>
</feature>
<feature type="compositionally biased region" description="Pro residues" evidence="1">
    <location>
        <begin position="95"/>
        <end position="107"/>
    </location>
</feature>
<dbReference type="InParanoid" id="A0A804LMJ1"/>
<evidence type="ECO:0000313" key="3">
    <source>
        <dbReference type="Proteomes" id="UP000007305"/>
    </source>
</evidence>
<evidence type="ECO:0000313" key="2">
    <source>
        <dbReference type="EnsemblPlants" id="Zm00001eb021700_P001"/>
    </source>
</evidence>
<reference evidence="2" key="2">
    <citation type="submission" date="2019-07" db="EMBL/GenBank/DDBJ databases">
        <authorList>
            <person name="Seetharam A."/>
            <person name="Woodhouse M."/>
            <person name="Cannon E."/>
        </authorList>
    </citation>
    <scope>NUCLEOTIDE SEQUENCE [LARGE SCALE GENOMIC DNA]</scope>
    <source>
        <strain evidence="2">cv. B73</strain>
    </source>
</reference>
<dbReference type="Proteomes" id="UP000007305">
    <property type="component" value="Chromosome 1"/>
</dbReference>
<keyword evidence="3" id="KW-1185">Reference proteome</keyword>
<protein>
    <submittedName>
        <fullName evidence="2">Uncharacterized protein</fullName>
    </submittedName>
</protein>
<reference evidence="3" key="1">
    <citation type="submission" date="2015-12" db="EMBL/GenBank/DDBJ databases">
        <title>Update maize B73 reference genome by single molecule sequencing technologies.</title>
        <authorList>
            <consortium name="Maize Genome Sequencing Project"/>
            <person name="Ware D."/>
        </authorList>
    </citation>
    <scope>NUCLEOTIDE SEQUENCE [LARGE SCALE GENOMIC DNA]</scope>
    <source>
        <strain evidence="3">cv. B73</strain>
    </source>
</reference>
<name>A0A804LMJ1_MAIZE</name>
<organism evidence="2 3">
    <name type="scientific">Zea mays</name>
    <name type="common">Maize</name>
    <dbReference type="NCBI Taxonomy" id="4577"/>
    <lineage>
        <taxon>Eukaryota</taxon>
        <taxon>Viridiplantae</taxon>
        <taxon>Streptophyta</taxon>
        <taxon>Embryophyta</taxon>
        <taxon>Tracheophyta</taxon>
        <taxon>Spermatophyta</taxon>
        <taxon>Magnoliopsida</taxon>
        <taxon>Liliopsida</taxon>
        <taxon>Poales</taxon>
        <taxon>Poaceae</taxon>
        <taxon>PACMAD clade</taxon>
        <taxon>Panicoideae</taxon>
        <taxon>Andropogonodae</taxon>
        <taxon>Andropogoneae</taxon>
        <taxon>Tripsacinae</taxon>
        <taxon>Zea</taxon>
    </lineage>
</organism>
<dbReference type="Gramene" id="Zm00001eb021700_T001">
    <property type="protein sequence ID" value="Zm00001eb021700_P001"/>
    <property type="gene ID" value="Zm00001eb021700"/>
</dbReference>
<feature type="region of interest" description="Disordered" evidence="1">
    <location>
        <begin position="46"/>
        <end position="130"/>
    </location>
</feature>
<dbReference type="AlphaFoldDB" id="A0A804LMJ1"/>
<proteinExistence type="predicted"/>
<feature type="compositionally biased region" description="Polar residues" evidence="1">
    <location>
        <begin position="109"/>
        <end position="118"/>
    </location>
</feature>
<evidence type="ECO:0000256" key="1">
    <source>
        <dbReference type="SAM" id="MobiDB-lite"/>
    </source>
</evidence>
<reference evidence="2" key="3">
    <citation type="submission" date="2021-05" db="UniProtKB">
        <authorList>
            <consortium name="EnsemblPlants"/>
        </authorList>
    </citation>
    <scope>IDENTIFICATION</scope>
    <source>
        <strain evidence="2">cv. B73</strain>
    </source>
</reference>